<dbReference type="PANTHER" id="PTHR42852">
    <property type="entry name" value="THIOL:DISULFIDE INTERCHANGE PROTEIN DSBE"/>
    <property type="match status" value="1"/>
</dbReference>
<evidence type="ECO:0000256" key="5">
    <source>
        <dbReference type="ARBA" id="ARBA00023284"/>
    </source>
</evidence>
<dbReference type="Proteomes" id="UP000237466">
    <property type="component" value="Unassembled WGS sequence"/>
</dbReference>
<dbReference type="InterPro" id="IPR013766">
    <property type="entry name" value="Thioredoxin_domain"/>
</dbReference>
<dbReference type="EMBL" id="PDGH01000112">
    <property type="protein sequence ID" value="POB46018.1"/>
    <property type="molecule type" value="Genomic_DNA"/>
</dbReference>
<dbReference type="GO" id="GO:0017004">
    <property type="term" value="P:cytochrome complex assembly"/>
    <property type="evidence" value="ECO:0007669"/>
    <property type="project" value="UniProtKB-KW"/>
</dbReference>
<sequence length="173" mass="19528">MNNKVIKLLVLVSIVGIVTFTAVLGIERQNAGHTTPDTLIPLPNLEAKDLFSANTITTQDLISDQYRVMNVWASWCGICRDEHTFIMSLKQQGIDVIGLNYRDNKQEALGYLESEGNPYSKVIYDPDGIVSIDFGVIGTPETYLINPNGEIMIKFRGKLDQKQWNKHFATYFK</sequence>
<evidence type="ECO:0000313" key="7">
    <source>
        <dbReference type="EMBL" id="POB46018.1"/>
    </source>
</evidence>
<organism evidence="7 8">
    <name type="scientific">Vibrio vulnificus</name>
    <dbReference type="NCBI Taxonomy" id="672"/>
    <lineage>
        <taxon>Bacteria</taxon>
        <taxon>Pseudomonadati</taxon>
        <taxon>Pseudomonadota</taxon>
        <taxon>Gammaproteobacteria</taxon>
        <taxon>Vibrionales</taxon>
        <taxon>Vibrionaceae</taxon>
        <taxon>Vibrio</taxon>
    </lineage>
</organism>
<dbReference type="CDD" id="cd03010">
    <property type="entry name" value="TlpA_like_DsbE"/>
    <property type="match status" value="1"/>
</dbReference>
<feature type="domain" description="Thioredoxin" evidence="6">
    <location>
        <begin position="36"/>
        <end position="173"/>
    </location>
</feature>
<dbReference type="NCBIfam" id="TIGR00385">
    <property type="entry name" value="dsbE"/>
    <property type="match status" value="1"/>
</dbReference>
<proteinExistence type="inferred from homology"/>
<dbReference type="InterPro" id="IPR004799">
    <property type="entry name" value="Periplasmic_diS_OxRdtase_DsbE"/>
</dbReference>
<keyword evidence="3" id="KW-0201">Cytochrome c-type biogenesis</keyword>
<dbReference type="PANTHER" id="PTHR42852:SF6">
    <property type="entry name" value="THIOL:DISULFIDE INTERCHANGE PROTEIN DSBE"/>
    <property type="match status" value="1"/>
</dbReference>
<dbReference type="InterPro" id="IPR050553">
    <property type="entry name" value="Thioredoxin_ResA/DsbE_sf"/>
</dbReference>
<evidence type="ECO:0000313" key="8">
    <source>
        <dbReference type="Proteomes" id="UP000237466"/>
    </source>
</evidence>
<evidence type="ECO:0000256" key="2">
    <source>
        <dbReference type="ARBA" id="ARBA00007758"/>
    </source>
</evidence>
<keyword evidence="5" id="KW-0676">Redox-active center</keyword>
<dbReference type="Gene3D" id="3.40.30.10">
    <property type="entry name" value="Glutaredoxin"/>
    <property type="match status" value="1"/>
</dbReference>
<dbReference type="SUPFAM" id="SSF52833">
    <property type="entry name" value="Thioredoxin-like"/>
    <property type="match status" value="1"/>
</dbReference>
<dbReference type="PROSITE" id="PS51352">
    <property type="entry name" value="THIOREDOXIN_2"/>
    <property type="match status" value="1"/>
</dbReference>
<protein>
    <submittedName>
        <fullName evidence="7">Thiol:disulfide interchange protein</fullName>
    </submittedName>
</protein>
<comment type="caution">
    <text evidence="7">The sequence shown here is derived from an EMBL/GenBank/DDBJ whole genome shotgun (WGS) entry which is preliminary data.</text>
</comment>
<dbReference type="InterPro" id="IPR036249">
    <property type="entry name" value="Thioredoxin-like_sf"/>
</dbReference>
<gene>
    <name evidence="7" type="ORF">CRN52_15980</name>
</gene>
<accession>A0A2S3R0K6</accession>
<dbReference type="Pfam" id="PF08534">
    <property type="entry name" value="Redoxin"/>
    <property type="match status" value="1"/>
</dbReference>
<comment type="subcellular location">
    <subcellularLocation>
        <location evidence="1">Cell inner membrane</location>
        <topology evidence="1">Single-pass membrane protein</topology>
        <orientation evidence="1">Periplasmic side</orientation>
    </subcellularLocation>
</comment>
<dbReference type="RefSeq" id="WP_103200748.1">
    <property type="nucleotide sequence ID" value="NZ_JASMUA010000004.1"/>
</dbReference>
<dbReference type="GO" id="GO:0015036">
    <property type="term" value="F:disulfide oxidoreductase activity"/>
    <property type="evidence" value="ECO:0007669"/>
    <property type="project" value="InterPro"/>
</dbReference>
<evidence type="ECO:0000256" key="1">
    <source>
        <dbReference type="ARBA" id="ARBA00004383"/>
    </source>
</evidence>
<keyword evidence="4" id="KW-1015">Disulfide bond</keyword>
<reference evidence="7 8" key="1">
    <citation type="journal article" date="2018" name="Front. Microbiol.">
        <title>Phylogeny of Vibrio vulnificus from the Analysis of the Core-Genome: Implications for Intra-Species Taxonomy.</title>
        <authorList>
            <person name="Roig F.J."/>
            <person name="Gonzalez-Candelas F."/>
            <person name="Sanjuan E."/>
            <person name="Fouz B."/>
            <person name="Feil E.J."/>
            <person name="Llorens C."/>
            <person name="Baker-Austin C."/>
            <person name="Oliver J.D."/>
            <person name="Danin-Poleg Y."/>
            <person name="Gibas C.J."/>
            <person name="Kashi Y."/>
            <person name="Gulig P.A."/>
            <person name="Morrison S.S."/>
            <person name="Amaro C."/>
        </authorList>
    </citation>
    <scope>NUCLEOTIDE SEQUENCE [LARGE SCALE GENOMIC DNA]</scope>
    <source>
        <strain evidence="7 8">CECT4608</strain>
    </source>
</reference>
<dbReference type="InterPro" id="IPR013740">
    <property type="entry name" value="Redoxin"/>
</dbReference>
<dbReference type="GO" id="GO:0030288">
    <property type="term" value="C:outer membrane-bounded periplasmic space"/>
    <property type="evidence" value="ECO:0007669"/>
    <property type="project" value="InterPro"/>
</dbReference>
<evidence type="ECO:0000259" key="6">
    <source>
        <dbReference type="PROSITE" id="PS51352"/>
    </source>
</evidence>
<comment type="similarity">
    <text evidence="2">Belongs to the thioredoxin family. DsbE subfamily.</text>
</comment>
<evidence type="ECO:0000256" key="4">
    <source>
        <dbReference type="ARBA" id="ARBA00023157"/>
    </source>
</evidence>
<name>A0A2S3R0K6_VIBVL</name>
<dbReference type="AlphaFoldDB" id="A0A2S3R0K6"/>
<dbReference type="GO" id="GO:0005886">
    <property type="term" value="C:plasma membrane"/>
    <property type="evidence" value="ECO:0007669"/>
    <property type="project" value="UniProtKB-SubCell"/>
</dbReference>
<evidence type="ECO:0000256" key="3">
    <source>
        <dbReference type="ARBA" id="ARBA00022748"/>
    </source>
</evidence>